<dbReference type="Gene3D" id="3.40.50.720">
    <property type="entry name" value="NAD(P)-binding Rossmann-like Domain"/>
    <property type="match status" value="1"/>
</dbReference>
<keyword evidence="4" id="KW-1185">Reference proteome</keyword>
<dbReference type="Pfam" id="PF01370">
    <property type="entry name" value="Epimerase"/>
    <property type="match status" value="1"/>
</dbReference>
<accession>A0A372ZIN0</accession>
<dbReference type="SUPFAM" id="SSF51735">
    <property type="entry name" value="NAD(P)-binding Rossmann-fold domains"/>
    <property type="match status" value="1"/>
</dbReference>
<dbReference type="Proteomes" id="UP000263377">
    <property type="component" value="Unassembled WGS sequence"/>
</dbReference>
<gene>
    <name evidence="3" type="ORF">DR950_41000</name>
</gene>
<proteinExistence type="inferred from homology"/>
<comment type="caution">
    <text evidence="3">The sequence shown here is derived from an EMBL/GenBank/DDBJ whole genome shotgun (WGS) entry which is preliminary data.</text>
</comment>
<protein>
    <submittedName>
        <fullName evidence="3">NAD-dependent epimerase/dehydratase family protein</fullName>
    </submittedName>
</protein>
<organism evidence="3 4">
    <name type="scientific">Kitasatospora xanthocidica</name>
    <dbReference type="NCBI Taxonomy" id="83382"/>
    <lineage>
        <taxon>Bacteria</taxon>
        <taxon>Bacillati</taxon>
        <taxon>Actinomycetota</taxon>
        <taxon>Actinomycetes</taxon>
        <taxon>Kitasatosporales</taxon>
        <taxon>Streptomycetaceae</taxon>
        <taxon>Kitasatospora</taxon>
    </lineage>
</organism>
<evidence type="ECO:0000313" key="3">
    <source>
        <dbReference type="EMBL" id="RGD55708.1"/>
    </source>
</evidence>
<feature type="domain" description="NAD-dependent epimerase/dehydratase" evidence="2">
    <location>
        <begin position="3"/>
        <end position="228"/>
    </location>
</feature>
<dbReference type="PANTHER" id="PTHR43000">
    <property type="entry name" value="DTDP-D-GLUCOSE 4,6-DEHYDRATASE-RELATED"/>
    <property type="match status" value="1"/>
</dbReference>
<comment type="similarity">
    <text evidence="1">Belongs to the NAD(P)-dependent epimerase/dehydratase family.</text>
</comment>
<sequence length="314" mass="33571">MRIAVTGGCGFIGSHVVDHLIAAGHDVLAVDTTDKYLNPDAEHARLDILDLGALTAALAGSEVVYHLAAMADVEQVSADPVRAVRTNIDGTEAVLEAARRSGLSRTVLASTVWVYGAALTDGQIDGGEQELDEHVPIELEHSGHLYVATKLAAEMLVHSYRELYGQHFTILRYGIPYGPRMRDELVVARFVQAALTGRPITIAGDGRQSRNFVYVEDLADAHVRALSPAAEDQTFALEGSAAVSVRDIADTVDALLGPVTIEHIDGRKADYAGRRISSAQAKRLLGWSPSTNFTAGVRQYADWYRAAVGSAAGA</sequence>
<dbReference type="RefSeq" id="WP_049658039.1">
    <property type="nucleotide sequence ID" value="NZ_QVIG01000003.1"/>
</dbReference>
<dbReference type="InterPro" id="IPR001509">
    <property type="entry name" value="Epimerase_deHydtase"/>
</dbReference>
<dbReference type="AlphaFoldDB" id="A0A372ZIN0"/>
<dbReference type="EMBL" id="QVIG01000003">
    <property type="protein sequence ID" value="RGD55708.1"/>
    <property type="molecule type" value="Genomic_DNA"/>
</dbReference>
<name>A0A372ZIN0_9ACTN</name>
<evidence type="ECO:0000256" key="1">
    <source>
        <dbReference type="ARBA" id="ARBA00007637"/>
    </source>
</evidence>
<dbReference type="InterPro" id="IPR036291">
    <property type="entry name" value="NAD(P)-bd_dom_sf"/>
</dbReference>
<evidence type="ECO:0000259" key="2">
    <source>
        <dbReference type="Pfam" id="PF01370"/>
    </source>
</evidence>
<evidence type="ECO:0000313" key="4">
    <source>
        <dbReference type="Proteomes" id="UP000263377"/>
    </source>
</evidence>
<reference evidence="3 4" key="1">
    <citation type="submission" date="2018-08" db="EMBL/GenBank/DDBJ databases">
        <title>Diversity &amp; Physiological Properties of Lignin-Decomposing Actinobacteria from Soil.</title>
        <authorList>
            <person name="Roh S.G."/>
            <person name="Kim S.B."/>
        </authorList>
    </citation>
    <scope>NUCLEOTIDE SEQUENCE [LARGE SCALE GENOMIC DNA]</scope>
    <source>
        <strain evidence="3 4">MMS17-GH009</strain>
    </source>
</reference>